<keyword evidence="8" id="KW-0464">Manganese</keyword>
<feature type="binding site" evidence="7">
    <location>
        <position position="365"/>
    </location>
    <ligand>
        <name>ATP</name>
        <dbReference type="ChEBI" id="CHEBI:30616"/>
    </ligand>
</feature>
<evidence type="ECO:0000313" key="10">
    <source>
        <dbReference type="Proteomes" id="UP001165740"/>
    </source>
</evidence>
<comment type="cofactor">
    <cofactor evidence="8">
        <name>Mn(2+)</name>
        <dbReference type="ChEBI" id="CHEBI:29035"/>
    </cofactor>
</comment>
<keyword evidence="10" id="KW-1185">Reference proteome</keyword>
<protein>
    <submittedName>
        <fullName evidence="11">Extracellular serine/threonine protein kinase FAM20C-like isoform X1</fullName>
    </submittedName>
</protein>
<feature type="binding site" evidence="8">
    <location>
        <position position="211"/>
    </location>
    <ligand>
        <name>Mn(2+)</name>
        <dbReference type="ChEBI" id="CHEBI:29035"/>
    </ligand>
</feature>
<dbReference type="Proteomes" id="UP001165740">
    <property type="component" value="Chromosome 2"/>
</dbReference>
<dbReference type="InterPro" id="IPR024869">
    <property type="entry name" value="FAM20"/>
</dbReference>
<evidence type="ECO:0000256" key="6">
    <source>
        <dbReference type="PIRSR" id="PIRSR624869-1"/>
    </source>
</evidence>
<evidence type="ECO:0000256" key="1">
    <source>
        <dbReference type="ARBA" id="ARBA00004555"/>
    </source>
</evidence>
<dbReference type="PANTHER" id="PTHR12450">
    <property type="entry name" value="DENTIN MATRIX PROTEIN 4 PROTEIN FAM20"/>
    <property type="match status" value="1"/>
</dbReference>
<comment type="similarity">
    <text evidence="2">Belongs to the FAM20 family.</text>
</comment>
<accession>A0A9W2ZP25</accession>
<keyword evidence="7" id="KW-0547">Nucleotide-binding</keyword>
<feature type="domain" description="FAM20 C-terminal" evidence="9">
    <location>
        <begin position="260"/>
        <end position="468"/>
    </location>
</feature>
<dbReference type="GO" id="GO:0005524">
    <property type="term" value="F:ATP binding"/>
    <property type="evidence" value="ECO:0007669"/>
    <property type="project" value="UniProtKB-KW"/>
</dbReference>
<evidence type="ECO:0000256" key="2">
    <source>
        <dbReference type="ARBA" id="ARBA00006557"/>
    </source>
</evidence>
<evidence type="ECO:0000256" key="4">
    <source>
        <dbReference type="ARBA" id="ARBA00023157"/>
    </source>
</evidence>
<dbReference type="GO" id="GO:0046872">
    <property type="term" value="F:metal ion binding"/>
    <property type="evidence" value="ECO:0007669"/>
    <property type="project" value="UniProtKB-KW"/>
</dbReference>
<feature type="binding site" evidence="7">
    <location>
        <begin position="294"/>
        <end position="297"/>
    </location>
    <ligand>
        <name>ATP</name>
        <dbReference type="ChEBI" id="CHEBI:30616"/>
    </ligand>
</feature>
<feature type="binding site" evidence="7">
    <location>
        <position position="380"/>
    </location>
    <ligand>
        <name>ATP</name>
        <dbReference type="ChEBI" id="CHEBI:30616"/>
    </ligand>
</feature>
<reference evidence="11" key="1">
    <citation type="submission" date="2025-08" db="UniProtKB">
        <authorList>
            <consortium name="RefSeq"/>
        </authorList>
    </citation>
    <scope>IDENTIFICATION</scope>
</reference>
<dbReference type="GO" id="GO:0016773">
    <property type="term" value="F:phosphotransferase activity, alcohol group as acceptor"/>
    <property type="evidence" value="ECO:0007669"/>
    <property type="project" value="TreeGrafter"/>
</dbReference>
<keyword evidence="4" id="KW-1015">Disulfide bond</keyword>
<keyword evidence="7" id="KW-0067">ATP-binding</keyword>
<evidence type="ECO:0000313" key="11">
    <source>
        <dbReference type="RefSeq" id="XP_055876670.1"/>
    </source>
</evidence>
<feature type="active site" evidence="6">
    <location>
        <position position="360"/>
    </location>
</feature>
<keyword evidence="3" id="KW-0333">Golgi apparatus</keyword>
<organism evidence="10 11">
    <name type="scientific">Biomphalaria glabrata</name>
    <name type="common">Bloodfluke planorb</name>
    <name type="synonym">Freshwater snail</name>
    <dbReference type="NCBI Taxonomy" id="6526"/>
    <lineage>
        <taxon>Eukaryota</taxon>
        <taxon>Metazoa</taxon>
        <taxon>Spiralia</taxon>
        <taxon>Lophotrochozoa</taxon>
        <taxon>Mollusca</taxon>
        <taxon>Gastropoda</taxon>
        <taxon>Heterobranchia</taxon>
        <taxon>Euthyneura</taxon>
        <taxon>Panpulmonata</taxon>
        <taxon>Hygrophila</taxon>
        <taxon>Lymnaeoidea</taxon>
        <taxon>Planorbidae</taxon>
        <taxon>Biomphalaria</taxon>
    </lineage>
</organism>
<evidence type="ECO:0000256" key="3">
    <source>
        <dbReference type="ARBA" id="ARBA00023034"/>
    </source>
</evidence>
<name>A0A9W2ZP25_BIOGL</name>
<gene>
    <name evidence="11" type="primary">LOC106058072</name>
</gene>
<proteinExistence type="inferred from homology"/>
<evidence type="ECO:0000256" key="7">
    <source>
        <dbReference type="PIRSR" id="PIRSR624869-2"/>
    </source>
</evidence>
<dbReference type="InterPro" id="IPR009581">
    <property type="entry name" value="FAM20_C"/>
</dbReference>
<keyword evidence="5" id="KW-0325">Glycoprotein</keyword>
<dbReference type="GO" id="GO:0005794">
    <property type="term" value="C:Golgi apparatus"/>
    <property type="evidence" value="ECO:0007669"/>
    <property type="project" value="UniProtKB-SubCell"/>
</dbReference>
<dbReference type="OrthoDB" id="8583677at2759"/>
<dbReference type="AlphaFoldDB" id="A0A9W2ZP25"/>
<feature type="binding site" evidence="7">
    <location>
        <position position="211"/>
    </location>
    <ligand>
        <name>ATP</name>
        <dbReference type="ChEBI" id="CHEBI:30616"/>
    </ligand>
</feature>
<feature type="binding site" evidence="8">
    <location>
        <position position="380"/>
    </location>
    <ligand>
        <name>Mn(2+)</name>
        <dbReference type="ChEBI" id="CHEBI:29035"/>
    </ligand>
</feature>
<feature type="binding site" evidence="7">
    <location>
        <position position="190"/>
    </location>
    <ligand>
        <name>ATP</name>
        <dbReference type="ChEBI" id="CHEBI:30616"/>
    </ligand>
</feature>
<comment type="subcellular location">
    <subcellularLocation>
        <location evidence="1">Golgi apparatus</location>
    </subcellularLocation>
</comment>
<evidence type="ECO:0000259" key="9">
    <source>
        <dbReference type="Pfam" id="PF06702"/>
    </source>
</evidence>
<dbReference type="PANTHER" id="PTHR12450:SF22">
    <property type="entry name" value="EXTRACELLULAR SERINE_THREONINE PROTEIN CG31145"/>
    <property type="match status" value="1"/>
</dbReference>
<dbReference type="GeneID" id="106058072"/>
<sequence length="480" mass="55102">MLGIKYFVTSRIVLLLLRRNKITAVCLCATALFVFGLSCPQTLLTEFSLRFSNNNTYRIFPSSHGGSRANYSFPNVDWFIEQYQNRSDLRGTFFEVDNVQSYHNFLTKINTIKKKGKKLSSSNSLNGTQPFEIFMKNVNQNYLYHPDDLIIWKVLRDLRTRPITKVEMNPGSSHLVLRMSLDNGGMAIFKVQRTPKDQEVHPDLFFIREMERPNAEVAAFYLDRLLGFYRAPPIVSRSLNITRDIVPFGDKRTIVDTVHRSPAGNVCFFGTCLDYCSLHTPVCGKPDLIEGAVSMYLTGASIETIQTPWGRYIPPFWKTRWEKDDTFCDTDVKTNSNYSMRTLLNYMDVSVMDFLTGNLDRHHTEVFKEFKQETFFIHFDNGRGFGKSKYDCWSCMAPVRQCCLIRLSTLAKLLKLYIGPDSLSQVLRESLKADPSFPVLWEPHLDALDRRLGKLLSAISDCINVKGKAWQDVVIDDGLN</sequence>
<evidence type="ECO:0000256" key="8">
    <source>
        <dbReference type="PIRSR" id="PIRSR624869-3"/>
    </source>
</evidence>
<dbReference type="Pfam" id="PF06702">
    <property type="entry name" value="Fam20C"/>
    <property type="match status" value="1"/>
</dbReference>
<evidence type="ECO:0000256" key="5">
    <source>
        <dbReference type="ARBA" id="ARBA00023180"/>
    </source>
</evidence>
<dbReference type="RefSeq" id="XP_055876670.1">
    <property type="nucleotide sequence ID" value="XM_056020695.1"/>
</dbReference>
<keyword evidence="8" id="KW-0479">Metal-binding</keyword>